<name>A0ABV1V069_9ACTN</name>
<feature type="coiled-coil region" evidence="1">
    <location>
        <begin position="11"/>
        <end position="38"/>
    </location>
</feature>
<proteinExistence type="predicted"/>
<evidence type="ECO:0000313" key="3">
    <source>
        <dbReference type="EMBL" id="MER6616427.1"/>
    </source>
</evidence>
<feature type="compositionally biased region" description="Low complexity" evidence="2">
    <location>
        <begin position="141"/>
        <end position="155"/>
    </location>
</feature>
<organism evidence="3 4">
    <name type="scientific">Streptomyces xantholiticus</name>
    <dbReference type="NCBI Taxonomy" id="68285"/>
    <lineage>
        <taxon>Bacteria</taxon>
        <taxon>Bacillati</taxon>
        <taxon>Actinomycetota</taxon>
        <taxon>Actinomycetes</taxon>
        <taxon>Kitasatosporales</taxon>
        <taxon>Streptomycetaceae</taxon>
        <taxon>Streptomyces</taxon>
    </lineage>
</organism>
<evidence type="ECO:0000256" key="2">
    <source>
        <dbReference type="SAM" id="MobiDB-lite"/>
    </source>
</evidence>
<feature type="compositionally biased region" description="Low complexity" evidence="2">
    <location>
        <begin position="80"/>
        <end position="91"/>
    </location>
</feature>
<reference evidence="3 4" key="1">
    <citation type="submission" date="2024-06" db="EMBL/GenBank/DDBJ databases">
        <title>The Natural Products Discovery Center: Release of the First 8490 Sequenced Strains for Exploring Actinobacteria Biosynthetic Diversity.</title>
        <authorList>
            <person name="Kalkreuter E."/>
            <person name="Kautsar S.A."/>
            <person name="Yang D."/>
            <person name="Bader C.D."/>
            <person name="Teijaro C.N."/>
            <person name="Fluegel L."/>
            <person name="Davis C.M."/>
            <person name="Simpson J.R."/>
            <person name="Lauterbach L."/>
            <person name="Steele A.D."/>
            <person name="Gui C."/>
            <person name="Meng S."/>
            <person name="Li G."/>
            <person name="Viehrig K."/>
            <person name="Ye F."/>
            <person name="Su P."/>
            <person name="Kiefer A.F."/>
            <person name="Nichols A."/>
            <person name="Cepeda A.J."/>
            <person name="Yan W."/>
            <person name="Fan B."/>
            <person name="Jiang Y."/>
            <person name="Adhikari A."/>
            <person name="Zheng C.-J."/>
            <person name="Schuster L."/>
            <person name="Cowan T.M."/>
            <person name="Smanski M.J."/>
            <person name="Chevrette M.G."/>
            <person name="De Carvalho L.P.S."/>
            <person name="Shen B."/>
        </authorList>
    </citation>
    <scope>NUCLEOTIDE SEQUENCE [LARGE SCALE GENOMIC DNA]</scope>
    <source>
        <strain evidence="3 4">NPDC000837</strain>
    </source>
</reference>
<feature type="region of interest" description="Disordered" evidence="2">
    <location>
        <begin position="52"/>
        <end position="167"/>
    </location>
</feature>
<accession>A0ABV1V069</accession>
<evidence type="ECO:0008006" key="5">
    <source>
        <dbReference type="Google" id="ProtNLM"/>
    </source>
</evidence>
<keyword evidence="4" id="KW-1185">Reference proteome</keyword>
<gene>
    <name evidence="3" type="ORF">ABT276_24235</name>
</gene>
<dbReference type="Proteomes" id="UP001445472">
    <property type="component" value="Unassembled WGS sequence"/>
</dbReference>
<keyword evidence="1" id="KW-0175">Coiled coil</keyword>
<dbReference type="EMBL" id="JBEPBX010000024">
    <property type="protein sequence ID" value="MER6616427.1"/>
    <property type="molecule type" value="Genomic_DNA"/>
</dbReference>
<comment type="caution">
    <text evidence="3">The sequence shown here is derived from an EMBL/GenBank/DDBJ whole genome shotgun (WGS) entry which is preliminary data.</text>
</comment>
<dbReference type="RefSeq" id="WP_351977798.1">
    <property type="nucleotide sequence ID" value="NZ_JBEPBX010000024.1"/>
</dbReference>
<feature type="compositionally biased region" description="Low complexity" evidence="2">
    <location>
        <begin position="52"/>
        <end position="73"/>
    </location>
</feature>
<evidence type="ECO:0000313" key="4">
    <source>
        <dbReference type="Proteomes" id="UP001445472"/>
    </source>
</evidence>
<protein>
    <recommendedName>
        <fullName evidence="5">Prephenate dehydrogenase</fullName>
    </recommendedName>
</protein>
<evidence type="ECO:0000256" key="1">
    <source>
        <dbReference type="SAM" id="Coils"/>
    </source>
</evidence>
<sequence length="234" mass="24061">MAGTHSIATTTAMLEAELPQLEDQQQALHQQLEQVTKRLESVRGALTALSALAGTTLPQPRTEAAALAETAPAPLEPDADTAPEPAPAAEPQQSDDAAVPVEKKAATPRRSTTRKASATPRGKTGTRTADEPARKTRASKKTSGAKGAKAAKTATVPQAPAAGTAQDTGGLTDEVIAVLASRADTPLRARDVAQALGRDGTTGSINTVRSTLDRLVATSRAHRAGRGLYQAPAN</sequence>